<accession>A0ACA9K1M6</accession>
<comment type="caution">
    <text evidence="1">The sequence shown here is derived from an EMBL/GenBank/DDBJ whole genome shotgun (WGS) entry which is preliminary data.</text>
</comment>
<reference evidence="1" key="1">
    <citation type="submission" date="2021-06" db="EMBL/GenBank/DDBJ databases">
        <authorList>
            <person name="Kallberg Y."/>
            <person name="Tangrot J."/>
            <person name="Rosling A."/>
        </authorList>
    </citation>
    <scope>NUCLEOTIDE SEQUENCE</scope>
    <source>
        <strain evidence="1">AU212A</strain>
    </source>
</reference>
<protein>
    <submittedName>
        <fullName evidence="1">7658_t:CDS:1</fullName>
    </submittedName>
</protein>
<evidence type="ECO:0000313" key="2">
    <source>
        <dbReference type="Proteomes" id="UP000789860"/>
    </source>
</evidence>
<name>A0ACA9K1M6_9GLOM</name>
<keyword evidence="2" id="KW-1185">Reference proteome</keyword>
<gene>
    <name evidence="1" type="ORF">SCALOS_LOCUS977</name>
</gene>
<dbReference type="Proteomes" id="UP000789860">
    <property type="component" value="Unassembled WGS sequence"/>
</dbReference>
<organism evidence="1 2">
    <name type="scientific">Scutellospora calospora</name>
    <dbReference type="NCBI Taxonomy" id="85575"/>
    <lineage>
        <taxon>Eukaryota</taxon>
        <taxon>Fungi</taxon>
        <taxon>Fungi incertae sedis</taxon>
        <taxon>Mucoromycota</taxon>
        <taxon>Glomeromycotina</taxon>
        <taxon>Glomeromycetes</taxon>
        <taxon>Diversisporales</taxon>
        <taxon>Gigasporaceae</taxon>
        <taxon>Scutellospora</taxon>
    </lineage>
</organism>
<proteinExistence type="predicted"/>
<dbReference type="EMBL" id="CAJVPM010000553">
    <property type="protein sequence ID" value="CAG8446858.1"/>
    <property type="molecule type" value="Genomic_DNA"/>
</dbReference>
<sequence>MAEGSFNRFFKWLGRVLFGITLVLLIYLCPILEFTKILYFVMHSDVVTLNNPIIEYIYLALSIPLPVGLIWLGILNRHCSVDIIKNKIIEELCFVPLYMIVISIVYTHYTVGNIGDVSLFCPVPEKNSVDVHKACVISTLNFLAMWLYTILLVFSIFAYFCNCCPEERDFNFKSKILAGVRLDDNESLLPKS</sequence>
<evidence type="ECO:0000313" key="1">
    <source>
        <dbReference type="EMBL" id="CAG8446858.1"/>
    </source>
</evidence>